<dbReference type="SMART" id="SM00404">
    <property type="entry name" value="PTPc_motif"/>
    <property type="match status" value="1"/>
</dbReference>
<name>A0A2I6SGT5_9VIRU</name>
<organism evidence="4">
    <name type="scientific">Microplitis mediator bracovirus</name>
    <dbReference type="NCBI Taxonomy" id="1836595"/>
    <lineage>
        <taxon>Viruses</taxon>
        <taxon>Viruses incertae sedis</taxon>
        <taxon>Polydnaviriformidae</taxon>
        <taxon>Bracoviriform</taxon>
    </lineage>
</organism>
<dbReference type="SUPFAM" id="SSF52799">
    <property type="entry name" value="(Phosphotyrosine protein) phosphatases II"/>
    <property type="match status" value="1"/>
</dbReference>
<comment type="similarity">
    <text evidence="1">Belongs to the protein-tyrosine phosphatase family.</text>
</comment>
<dbReference type="InterPro" id="IPR050348">
    <property type="entry name" value="Protein-Tyr_Phosphatase"/>
</dbReference>
<dbReference type="GO" id="GO:0004725">
    <property type="term" value="F:protein tyrosine phosphatase activity"/>
    <property type="evidence" value="ECO:0007669"/>
    <property type="project" value="InterPro"/>
</dbReference>
<reference evidence="4" key="1">
    <citation type="submission" date="2017-10" db="EMBL/GenBank/DDBJ databases">
        <authorList>
            <person name="Banno H."/>
            <person name="Chua N.-H."/>
        </authorList>
    </citation>
    <scope>NUCLEOTIDE SEQUENCE</scope>
    <source>
        <strain evidence="4">HeBei</strain>
    </source>
</reference>
<dbReference type="PROSITE" id="PS50055">
    <property type="entry name" value="TYR_PHOSPHATASE_PTP"/>
    <property type="match status" value="1"/>
</dbReference>
<feature type="domain" description="Tyrosine specific protein phosphatases" evidence="3">
    <location>
        <begin position="208"/>
        <end position="289"/>
    </location>
</feature>
<dbReference type="Pfam" id="PF00102">
    <property type="entry name" value="Y_phosphatase"/>
    <property type="match status" value="1"/>
</dbReference>
<protein>
    <submittedName>
        <fullName evidence="4">Putative tyrosine phosphatase 1</fullName>
    </submittedName>
</protein>
<gene>
    <name evidence="4" type="ORF">MmBV_CFP1</name>
</gene>
<dbReference type="InterPro" id="IPR003595">
    <property type="entry name" value="Tyr_Pase_cat"/>
</dbReference>
<dbReference type="InterPro" id="IPR000242">
    <property type="entry name" value="PTP_cat"/>
</dbReference>
<evidence type="ECO:0000256" key="1">
    <source>
        <dbReference type="ARBA" id="ARBA00009580"/>
    </source>
</evidence>
<dbReference type="InterPro" id="IPR000387">
    <property type="entry name" value="Tyr_Pase_dom"/>
</dbReference>
<accession>A0A2I6SGT5</accession>
<dbReference type="EMBL" id="MG384809">
    <property type="protein sequence ID" value="AUO16797.1"/>
    <property type="molecule type" value="Genomic_DNA"/>
</dbReference>
<dbReference type="InterPro" id="IPR029021">
    <property type="entry name" value="Prot-tyrosine_phosphatase-like"/>
</dbReference>
<evidence type="ECO:0000259" key="3">
    <source>
        <dbReference type="PROSITE" id="PS50056"/>
    </source>
</evidence>
<proteinExistence type="inferred from homology"/>
<feature type="domain" description="Tyrosine-protein phosphatase" evidence="2">
    <location>
        <begin position="27"/>
        <end position="298"/>
    </location>
</feature>
<dbReference type="PROSITE" id="PS50056">
    <property type="entry name" value="TYR_PHOSPHATASE_2"/>
    <property type="match status" value="1"/>
</dbReference>
<dbReference type="SMART" id="SM00194">
    <property type="entry name" value="PTPc"/>
    <property type="match status" value="1"/>
</dbReference>
<dbReference type="Gene3D" id="3.90.190.10">
    <property type="entry name" value="Protein tyrosine phosphatase superfamily"/>
    <property type="match status" value="1"/>
</dbReference>
<dbReference type="PRINTS" id="PR00700">
    <property type="entry name" value="PRTYPHPHTASE"/>
</dbReference>
<evidence type="ECO:0000313" key="4">
    <source>
        <dbReference type="EMBL" id="AUO16797.1"/>
    </source>
</evidence>
<dbReference type="PANTHER" id="PTHR19134:SF534">
    <property type="entry name" value="LD27988P"/>
    <property type="match status" value="1"/>
</dbReference>
<sequence>MESQSFKSLSIDEFNELAIRPDFAERIKKEHEQLVAIKLPGTIDNFLRPENSSKNRSESTPCWDQSRVILKPLKKGIPYDSDTASTYIHANFVDGFEDPMKFIYSQSPIGNTCEGFWRMVAQENSLIIVSLTKVDNADEYCYEYWANEKGRDKVFGSYVIKTLEIIKEETFTRTRLLLEDADNDISREIHHFWYTNWPRHHGWPIKSLELFNLIFQVNQKREELIQTSDFRPGPIVVHCSGGMNWAGIFCAIDIELYRVQKKQTVWLSQTVLNIRKQRHSSFFCSVDYEICYRVLYELI</sequence>
<evidence type="ECO:0000259" key="2">
    <source>
        <dbReference type="PROSITE" id="PS50055"/>
    </source>
</evidence>
<dbReference type="PANTHER" id="PTHR19134">
    <property type="entry name" value="RECEPTOR-TYPE TYROSINE-PROTEIN PHOSPHATASE"/>
    <property type="match status" value="1"/>
</dbReference>